<proteinExistence type="predicted"/>
<organism evidence="2 3">
    <name type="scientific">Fructobacillus fructosus</name>
    <dbReference type="NCBI Taxonomy" id="1631"/>
    <lineage>
        <taxon>Bacteria</taxon>
        <taxon>Bacillati</taxon>
        <taxon>Bacillota</taxon>
        <taxon>Bacilli</taxon>
        <taxon>Lactobacillales</taxon>
        <taxon>Lactobacillaceae</taxon>
        <taxon>Fructobacillus</taxon>
    </lineage>
</organism>
<evidence type="ECO:0000256" key="1">
    <source>
        <dbReference type="SAM" id="MobiDB-lite"/>
    </source>
</evidence>
<gene>
    <name evidence="2" type="ORF">R54839_PPFHFPJH_00990</name>
</gene>
<dbReference type="EMBL" id="CAUZLR010000006">
    <property type="protein sequence ID" value="CAK1243206.1"/>
    <property type="molecule type" value="Genomic_DNA"/>
</dbReference>
<comment type="caution">
    <text evidence="2">The sequence shown here is derived from an EMBL/GenBank/DDBJ whole genome shotgun (WGS) entry which is preliminary data.</text>
</comment>
<dbReference type="Pfam" id="PF05037">
    <property type="entry name" value="DUF669"/>
    <property type="match status" value="1"/>
</dbReference>
<dbReference type="InterPro" id="IPR007731">
    <property type="entry name" value="DUF669"/>
</dbReference>
<dbReference type="Proteomes" id="UP001314261">
    <property type="component" value="Unassembled WGS sequence"/>
</dbReference>
<dbReference type="RefSeq" id="WP_338342868.1">
    <property type="nucleotide sequence ID" value="NZ_CAUZLL010000012.1"/>
</dbReference>
<dbReference type="GeneID" id="89538258"/>
<sequence length="193" mass="20890">MAFGFTTDENNVFGQSVQEAGTYNVKILPQSEVKTSSNGNEMAVFDYEVVDGEYAGGQVRYDNMVWKDDTQEAAERSQKNFNNMAIAAGAPSGRTFTSIQQFVKTLVGKTINIKVEWETSDYNGKTNLVVKAKSKPDSEGSKPNGITRDQVANGSKQQTNASPFAGKQQAQQGDLNPFGGNGGVDIDPDDLPF</sequence>
<name>A0ABN9YW94_9LACO</name>
<accession>A0ABN9YW94</accession>
<evidence type="ECO:0000313" key="2">
    <source>
        <dbReference type="EMBL" id="CAK1243206.1"/>
    </source>
</evidence>
<feature type="compositionally biased region" description="Polar residues" evidence="1">
    <location>
        <begin position="150"/>
        <end position="174"/>
    </location>
</feature>
<reference evidence="2 3" key="1">
    <citation type="submission" date="2023-10" db="EMBL/GenBank/DDBJ databases">
        <authorList>
            <person name="Botero Cardona J."/>
        </authorList>
    </citation>
    <scope>NUCLEOTIDE SEQUENCE [LARGE SCALE GENOMIC DNA]</scope>
    <source>
        <strain evidence="2 3">R-54839</strain>
    </source>
</reference>
<keyword evidence="3" id="KW-1185">Reference proteome</keyword>
<evidence type="ECO:0008006" key="4">
    <source>
        <dbReference type="Google" id="ProtNLM"/>
    </source>
</evidence>
<evidence type="ECO:0000313" key="3">
    <source>
        <dbReference type="Proteomes" id="UP001314261"/>
    </source>
</evidence>
<feature type="region of interest" description="Disordered" evidence="1">
    <location>
        <begin position="133"/>
        <end position="193"/>
    </location>
</feature>
<protein>
    <recommendedName>
        <fullName evidence="4">DUF669 domain-containing protein</fullName>
    </recommendedName>
</protein>